<gene>
    <name evidence="2" type="ORF">ACFFQA_16310</name>
</gene>
<evidence type="ECO:0000313" key="2">
    <source>
        <dbReference type="EMBL" id="MFB9905499.1"/>
    </source>
</evidence>
<feature type="region of interest" description="Disordered" evidence="1">
    <location>
        <begin position="20"/>
        <end position="41"/>
    </location>
</feature>
<name>A0ABV5ZX69_9PSEU</name>
<reference evidence="2 3" key="1">
    <citation type="submission" date="2024-09" db="EMBL/GenBank/DDBJ databases">
        <authorList>
            <person name="Sun Q."/>
            <person name="Mori K."/>
        </authorList>
    </citation>
    <scope>NUCLEOTIDE SEQUENCE [LARGE SCALE GENOMIC DNA]</scope>
    <source>
        <strain evidence="2 3">TBRC 7907</strain>
    </source>
</reference>
<organism evidence="2 3">
    <name type="scientific">Allokutzneria oryzae</name>
    <dbReference type="NCBI Taxonomy" id="1378989"/>
    <lineage>
        <taxon>Bacteria</taxon>
        <taxon>Bacillati</taxon>
        <taxon>Actinomycetota</taxon>
        <taxon>Actinomycetes</taxon>
        <taxon>Pseudonocardiales</taxon>
        <taxon>Pseudonocardiaceae</taxon>
        <taxon>Allokutzneria</taxon>
    </lineage>
</organism>
<comment type="caution">
    <text evidence="2">The sequence shown here is derived from an EMBL/GenBank/DDBJ whole genome shotgun (WGS) entry which is preliminary data.</text>
</comment>
<accession>A0ABV5ZX69</accession>
<evidence type="ECO:0000256" key="1">
    <source>
        <dbReference type="SAM" id="MobiDB-lite"/>
    </source>
</evidence>
<proteinExistence type="predicted"/>
<evidence type="ECO:0000313" key="3">
    <source>
        <dbReference type="Proteomes" id="UP001589693"/>
    </source>
</evidence>
<dbReference type="EMBL" id="JBHLZU010000012">
    <property type="protein sequence ID" value="MFB9905499.1"/>
    <property type="molecule type" value="Genomic_DNA"/>
</dbReference>
<sequence length="41" mass="4645">MSRSTSSLRWPQYRIFPVARPSAASMSKTRHQAGSREPGLR</sequence>
<dbReference type="Proteomes" id="UP001589693">
    <property type="component" value="Unassembled WGS sequence"/>
</dbReference>
<protein>
    <submittedName>
        <fullName evidence="2">Uncharacterized protein</fullName>
    </submittedName>
</protein>
<dbReference type="RefSeq" id="WP_377852798.1">
    <property type="nucleotide sequence ID" value="NZ_JBHLZU010000012.1"/>
</dbReference>
<keyword evidence="3" id="KW-1185">Reference proteome</keyword>